<proteinExistence type="predicted"/>
<evidence type="ECO:0000256" key="1">
    <source>
        <dbReference type="SAM" id="Phobius"/>
    </source>
</evidence>
<evidence type="ECO:0000313" key="3">
    <source>
        <dbReference type="Proteomes" id="UP000323708"/>
    </source>
</evidence>
<name>A0A5B0WQF7_9GAMM</name>
<dbReference type="AlphaFoldDB" id="A0A5B0WQF7"/>
<dbReference type="Proteomes" id="UP000323708">
    <property type="component" value="Unassembled WGS sequence"/>
</dbReference>
<dbReference type="RefSeq" id="WP_149612580.1">
    <property type="nucleotide sequence ID" value="NZ_VTUX01000009.1"/>
</dbReference>
<dbReference type="EMBL" id="VTUX01000009">
    <property type="protein sequence ID" value="KAA1188817.1"/>
    <property type="molecule type" value="Genomic_DNA"/>
</dbReference>
<feature type="transmembrane region" description="Helical" evidence="1">
    <location>
        <begin position="62"/>
        <end position="80"/>
    </location>
</feature>
<keyword evidence="3" id="KW-1185">Reference proteome</keyword>
<keyword evidence="1" id="KW-0812">Transmembrane</keyword>
<keyword evidence="1" id="KW-0472">Membrane</keyword>
<evidence type="ECO:0000313" key="2">
    <source>
        <dbReference type="EMBL" id="KAA1188817.1"/>
    </source>
</evidence>
<accession>A0A5B0WQF7</accession>
<sequence length="114" mass="12193">MSDRLIIALRYTAASLITASGLVQVASLWFRPLDEIAVAALLLGAAYLIIGIGLFGQSRFTLFLAILVPAAVAVLTLRQVETLSSLQSTSMAAELLAIVLAAVVLWQVRNRPSR</sequence>
<keyword evidence="1" id="KW-1133">Transmembrane helix</keyword>
<protein>
    <submittedName>
        <fullName evidence="2">Uncharacterized protein</fullName>
    </submittedName>
</protein>
<reference evidence="2 3" key="1">
    <citation type="submission" date="2019-09" db="EMBL/GenBank/DDBJ databases">
        <authorList>
            <person name="Chen X.-Y."/>
        </authorList>
    </citation>
    <scope>NUCLEOTIDE SEQUENCE [LARGE SCALE GENOMIC DNA]</scope>
    <source>
        <strain evidence="2 3">NY5</strain>
    </source>
</reference>
<feature type="transmembrane region" description="Helical" evidence="1">
    <location>
        <begin position="7"/>
        <end position="30"/>
    </location>
</feature>
<organism evidence="2 3">
    <name type="scientific">Pseudohalioglobus sediminis</name>
    <dbReference type="NCBI Taxonomy" id="2606449"/>
    <lineage>
        <taxon>Bacteria</taxon>
        <taxon>Pseudomonadati</taxon>
        <taxon>Pseudomonadota</taxon>
        <taxon>Gammaproteobacteria</taxon>
        <taxon>Cellvibrionales</taxon>
        <taxon>Halieaceae</taxon>
        <taxon>Pseudohalioglobus</taxon>
    </lineage>
</organism>
<gene>
    <name evidence="2" type="ORF">F0M18_16560</name>
</gene>
<feature type="transmembrane region" description="Helical" evidence="1">
    <location>
        <begin position="36"/>
        <end position="55"/>
    </location>
</feature>
<comment type="caution">
    <text evidence="2">The sequence shown here is derived from an EMBL/GenBank/DDBJ whole genome shotgun (WGS) entry which is preliminary data.</text>
</comment>
<feature type="transmembrane region" description="Helical" evidence="1">
    <location>
        <begin position="86"/>
        <end position="108"/>
    </location>
</feature>